<comment type="caution">
    <text evidence="10">The sequence shown here is derived from an EMBL/GenBank/DDBJ whole genome shotgun (WGS) entry which is preliminary data.</text>
</comment>
<dbReference type="EMBL" id="AWUE01021124">
    <property type="protein sequence ID" value="OMO63418.1"/>
    <property type="molecule type" value="Genomic_DNA"/>
</dbReference>
<dbReference type="OrthoDB" id="1858282at2759"/>
<dbReference type="Pfam" id="PF06404">
    <property type="entry name" value="PSK"/>
    <property type="match status" value="1"/>
</dbReference>
<dbReference type="GO" id="GO:0005576">
    <property type="term" value="C:extracellular region"/>
    <property type="evidence" value="ECO:0007669"/>
    <property type="project" value="UniProtKB-SubCell"/>
</dbReference>
<dbReference type="InterPro" id="IPR009438">
    <property type="entry name" value="Phytosulfokine"/>
</dbReference>
<evidence type="ECO:0000256" key="3">
    <source>
        <dbReference type="ARBA" id="ARBA00022473"/>
    </source>
</evidence>
<keyword evidence="4 9" id="KW-0964">Secreted</keyword>
<dbReference type="AlphaFoldDB" id="A0A1R3GZ59"/>
<evidence type="ECO:0000256" key="6">
    <source>
        <dbReference type="ARBA" id="ARBA00022729"/>
    </source>
</evidence>
<evidence type="ECO:0000313" key="11">
    <source>
        <dbReference type="Proteomes" id="UP000187203"/>
    </source>
</evidence>
<keyword evidence="3 9" id="KW-0217">Developmental protein</keyword>
<evidence type="ECO:0000256" key="4">
    <source>
        <dbReference type="ARBA" id="ARBA00022525"/>
    </source>
</evidence>
<proteinExistence type="inferred from homology"/>
<comment type="function">
    <text evidence="9">Promotes plant cell differentiation, organogenesis and somatic embryogenesis as well as cell proliferation.</text>
</comment>
<dbReference type="GO" id="GO:0030154">
    <property type="term" value="P:cell differentiation"/>
    <property type="evidence" value="ECO:0007669"/>
    <property type="project" value="UniProtKB-UniRule"/>
</dbReference>
<comment type="PTM">
    <text evidence="9">Sulfation is important for activity and for the binding to a putative membrane receptor.</text>
</comment>
<evidence type="ECO:0000256" key="9">
    <source>
        <dbReference type="RuleBase" id="RU368031"/>
    </source>
</evidence>
<name>A0A1R3GZ59_9ROSI</name>
<evidence type="ECO:0000256" key="2">
    <source>
        <dbReference type="ARBA" id="ARBA00010781"/>
    </source>
</evidence>
<dbReference type="PANTHER" id="PTHR33285">
    <property type="entry name" value="PHYTOSULFOKINES 3"/>
    <property type="match status" value="1"/>
</dbReference>
<feature type="chain" id="PRO_5031610291" description="Phytosulfokine" evidence="9">
    <location>
        <begin position="18"/>
        <end position="80"/>
    </location>
</feature>
<dbReference type="STRING" id="93759.A0A1R3GZ59"/>
<feature type="signal peptide" evidence="9">
    <location>
        <begin position="1"/>
        <end position="17"/>
    </location>
</feature>
<comment type="similarity">
    <text evidence="2 9">Belongs to the phytosulfokine family.</text>
</comment>
<sequence length="80" mass="9057">MIVFLLFFILSSSTASAARPNPAAADHHHHSTQQVLDVGEAEQFDEVEEIRCDGIDENECLMRRTLAAHIDYIYTQKNKP</sequence>
<organism evidence="10 11">
    <name type="scientific">Corchorus olitorius</name>
    <dbReference type="NCBI Taxonomy" id="93759"/>
    <lineage>
        <taxon>Eukaryota</taxon>
        <taxon>Viridiplantae</taxon>
        <taxon>Streptophyta</taxon>
        <taxon>Embryophyta</taxon>
        <taxon>Tracheophyta</taxon>
        <taxon>Spermatophyta</taxon>
        <taxon>Magnoliopsida</taxon>
        <taxon>eudicotyledons</taxon>
        <taxon>Gunneridae</taxon>
        <taxon>Pentapetalae</taxon>
        <taxon>rosids</taxon>
        <taxon>malvids</taxon>
        <taxon>Malvales</taxon>
        <taxon>Malvaceae</taxon>
        <taxon>Grewioideae</taxon>
        <taxon>Apeibeae</taxon>
        <taxon>Corchorus</taxon>
    </lineage>
</organism>
<reference evidence="11" key="1">
    <citation type="submission" date="2013-09" db="EMBL/GenBank/DDBJ databases">
        <title>Corchorus olitorius genome sequencing.</title>
        <authorList>
            <person name="Alam M."/>
            <person name="Haque M.S."/>
            <person name="Islam M.S."/>
            <person name="Emdad E.M."/>
            <person name="Islam M.M."/>
            <person name="Ahmed B."/>
            <person name="Halim A."/>
            <person name="Hossen Q.M.M."/>
            <person name="Hossain M.Z."/>
            <person name="Ahmed R."/>
            <person name="Khan M.M."/>
            <person name="Islam R."/>
            <person name="Rashid M.M."/>
            <person name="Khan S.A."/>
            <person name="Rahman M.S."/>
            <person name="Alam M."/>
            <person name="Yahiya A.S."/>
            <person name="Khan M.S."/>
            <person name="Azam M.S."/>
            <person name="Haque T."/>
            <person name="Lashkar M.Z.H."/>
            <person name="Akhand A.I."/>
            <person name="Morshed G."/>
            <person name="Roy S."/>
            <person name="Uddin K.S."/>
            <person name="Rabeya T."/>
            <person name="Hossain A.S."/>
            <person name="Chowdhury A."/>
            <person name="Snigdha A.R."/>
            <person name="Mortoza M.S."/>
            <person name="Matin S.A."/>
            <person name="Hoque S.M.E."/>
            <person name="Islam M.K."/>
            <person name="Roy D.K."/>
            <person name="Haider R."/>
            <person name="Moosa M.M."/>
            <person name="Elias S.M."/>
            <person name="Hasan A.M."/>
            <person name="Jahan S."/>
            <person name="Shafiuddin M."/>
            <person name="Mahmood N."/>
            <person name="Shommy N.S."/>
        </authorList>
    </citation>
    <scope>NUCLEOTIDE SEQUENCE [LARGE SCALE GENOMIC DNA]</scope>
    <source>
        <strain evidence="11">cv. O-4</strain>
    </source>
</reference>
<keyword evidence="8 9" id="KW-0339">Growth factor</keyword>
<comment type="PTM">
    <text evidence="9">PSK-alpha is produced by endopeptidase digestion. PSK-beta is produced from PSK-alpha by exopeptidase digestion.</text>
</comment>
<keyword evidence="7 9" id="KW-0221">Differentiation</keyword>
<dbReference type="PANTHER" id="PTHR33285:SF57">
    <property type="entry name" value="PHYTOSULFOKINES 1"/>
    <property type="match status" value="1"/>
</dbReference>
<keyword evidence="11" id="KW-1185">Reference proteome</keyword>
<keyword evidence="6 9" id="KW-0732">Signal</keyword>
<evidence type="ECO:0000256" key="1">
    <source>
        <dbReference type="ARBA" id="ARBA00004613"/>
    </source>
</evidence>
<gene>
    <name evidence="10" type="ORF">COLO4_32487</name>
</gene>
<evidence type="ECO:0000256" key="8">
    <source>
        <dbReference type="ARBA" id="ARBA00023030"/>
    </source>
</evidence>
<keyword evidence="5 9" id="KW-0765">Sulfation</keyword>
<evidence type="ECO:0000313" key="10">
    <source>
        <dbReference type="EMBL" id="OMO63418.1"/>
    </source>
</evidence>
<dbReference type="GO" id="GO:0008283">
    <property type="term" value="P:cell population proliferation"/>
    <property type="evidence" value="ECO:0007669"/>
    <property type="project" value="UniProtKB-UniRule"/>
</dbReference>
<accession>A0A1R3GZ59</accession>
<comment type="subcellular location">
    <subcellularLocation>
        <location evidence="1 9">Secreted</location>
    </subcellularLocation>
</comment>
<evidence type="ECO:0000256" key="7">
    <source>
        <dbReference type="ARBA" id="ARBA00022782"/>
    </source>
</evidence>
<protein>
    <recommendedName>
        <fullName evidence="9">Phytosulfokine</fullName>
    </recommendedName>
    <component>
        <recommendedName>
            <fullName evidence="9">Phytosulfokine-alpha</fullName>
            <shortName evidence="9">PSK-alpha</shortName>
            <shortName evidence="9">Phytosulfokine-a</shortName>
        </recommendedName>
    </component>
    <component>
        <recommendedName>
            <fullName evidence="9">Phytosulfokine-beta</fullName>
            <shortName evidence="9">PSK-beta</shortName>
            <shortName evidence="9">Phytosulfokine-b</shortName>
        </recommendedName>
    </component>
</protein>
<dbReference type="Proteomes" id="UP000187203">
    <property type="component" value="Unassembled WGS sequence"/>
</dbReference>
<evidence type="ECO:0000256" key="5">
    <source>
        <dbReference type="ARBA" id="ARBA00022641"/>
    </source>
</evidence>
<dbReference type="GO" id="GO:0008083">
    <property type="term" value="F:growth factor activity"/>
    <property type="evidence" value="ECO:0007669"/>
    <property type="project" value="UniProtKB-UniRule"/>
</dbReference>